<evidence type="ECO:0000256" key="1">
    <source>
        <dbReference type="ARBA" id="ARBA00022603"/>
    </source>
</evidence>
<name>A0A372ISV4_9BACT</name>
<gene>
    <name evidence="7" type="ORF">D0Y96_06800</name>
</gene>
<dbReference type="PANTHER" id="PTHR43712:SF2">
    <property type="entry name" value="O-METHYLTRANSFERASE CICE"/>
    <property type="match status" value="1"/>
</dbReference>
<dbReference type="PIRSF" id="PIRSF005739">
    <property type="entry name" value="O-mtase"/>
    <property type="match status" value="1"/>
</dbReference>
<feature type="domain" description="O-methyltransferase dimerisation" evidence="6">
    <location>
        <begin position="1"/>
        <end position="78"/>
    </location>
</feature>
<dbReference type="Gene3D" id="3.40.50.150">
    <property type="entry name" value="Vaccinia Virus protein VP39"/>
    <property type="match status" value="1"/>
</dbReference>
<dbReference type="InterPro" id="IPR016461">
    <property type="entry name" value="COMT-like"/>
</dbReference>
<keyword evidence="8" id="KW-1185">Reference proteome</keyword>
<organism evidence="7 8">
    <name type="scientific">Paracidobacterium acidisoli</name>
    <dbReference type="NCBI Taxonomy" id="2303751"/>
    <lineage>
        <taxon>Bacteria</taxon>
        <taxon>Pseudomonadati</taxon>
        <taxon>Acidobacteriota</taxon>
        <taxon>Terriglobia</taxon>
        <taxon>Terriglobales</taxon>
        <taxon>Acidobacteriaceae</taxon>
        <taxon>Paracidobacterium</taxon>
    </lineage>
</organism>
<reference evidence="7 8" key="1">
    <citation type="submission" date="2018-08" db="EMBL/GenBank/DDBJ databases">
        <title>Acidipila sp. 4G-K13, an acidobacterium isolated from forest soil.</title>
        <authorList>
            <person name="Gao Z.-H."/>
            <person name="Qiu L.-H."/>
        </authorList>
    </citation>
    <scope>NUCLEOTIDE SEQUENCE [LARGE SCALE GENOMIC DNA]</scope>
    <source>
        <strain evidence="7 8">4G-K13</strain>
    </source>
</reference>
<accession>A0A372ISV4</accession>
<proteinExistence type="predicted"/>
<dbReference type="GO" id="GO:0008171">
    <property type="term" value="F:O-methyltransferase activity"/>
    <property type="evidence" value="ECO:0007669"/>
    <property type="project" value="InterPro"/>
</dbReference>
<dbReference type="Gene3D" id="1.10.10.10">
    <property type="entry name" value="Winged helix-like DNA-binding domain superfamily/Winged helix DNA-binding domain"/>
    <property type="match status" value="1"/>
</dbReference>
<dbReference type="EMBL" id="QVQT01000002">
    <property type="protein sequence ID" value="RFU17996.1"/>
    <property type="molecule type" value="Genomic_DNA"/>
</dbReference>
<feature type="domain" description="O-methyltransferase C-terminal" evidence="5">
    <location>
        <begin position="145"/>
        <end position="303"/>
    </location>
</feature>
<dbReference type="SUPFAM" id="SSF46785">
    <property type="entry name" value="Winged helix' DNA-binding domain"/>
    <property type="match status" value="1"/>
</dbReference>
<keyword evidence="3" id="KW-0949">S-adenosyl-L-methionine</keyword>
<dbReference type="InterPro" id="IPR036388">
    <property type="entry name" value="WH-like_DNA-bd_sf"/>
</dbReference>
<dbReference type="GO" id="GO:0032259">
    <property type="term" value="P:methylation"/>
    <property type="evidence" value="ECO:0007669"/>
    <property type="project" value="UniProtKB-KW"/>
</dbReference>
<protein>
    <submittedName>
        <fullName evidence="7">Methyltransferase domain-containing protein</fullName>
    </submittedName>
</protein>
<dbReference type="InterPro" id="IPR029063">
    <property type="entry name" value="SAM-dependent_MTases_sf"/>
</dbReference>
<dbReference type="InterPro" id="IPR036390">
    <property type="entry name" value="WH_DNA-bd_sf"/>
</dbReference>
<dbReference type="Pfam" id="PF08100">
    <property type="entry name" value="Dimerisation"/>
    <property type="match status" value="1"/>
</dbReference>
<evidence type="ECO:0000256" key="4">
    <source>
        <dbReference type="PIRSR" id="PIRSR005739-1"/>
    </source>
</evidence>
<sequence length="322" mass="34640">MQMAWGFALPLAIQSAVTNHIFDTLAGGGKTPEEIAAATGVAMRGLPFLLNILTEAGLLKAEGERYALTAESERFLVSSSPAFHGVFFAHVHDLIEHWLALPEAIRTGVSTIQVNEQSGGAEFFESFVEAIFPTSYPAAQTLARALRLGEVQDEFRVVDLGAGSGVWGIAAAQASPRVHVTAVDWPNVLNVTRRVAARMGVAEQFDFLAGNLRDVALPGGTDLITIGHILHSEGERHSRSLLERCYAALKPGGRIAIQEFLLNDDRRGPMQPLMFGLNMLVHTTEGSVWSAAEIGGWLRDAGFTDVELLPAPGPSPLILARK</sequence>
<dbReference type="InterPro" id="IPR012967">
    <property type="entry name" value="COMT_dimerisation"/>
</dbReference>
<dbReference type="PROSITE" id="PS51683">
    <property type="entry name" value="SAM_OMT_II"/>
    <property type="match status" value="1"/>
</dbReference>
<dbReference type="Pfam" id="PF00891">
    <property type="entry name" value="Methyltransf_2"/>
    <property type="match status" value="1"/>
</dbReference>
<dbReference type="Proteomes" id="UP000264702">
    <property type="component" value="Unassembled WGS sequence"/>
</dbReference>
<dbReference type="OrthoDB" id="9810615at2"/>
<dbReference type="GO" id="GO:0046983">
    <property type="term" value="F:protein dimerization activity"/>
    <property type="evidence" value="ECO:0007669"/>
    <property type="project" value="InterPro"/>
</dbReference>
<dbReference type="SUPFAM" id="SSF53335">
    <property type="entry name" value="S-adenosyl-L-methionine-dependent methyltransferases"/>
    <property type="match status" value="1"/>
</dbReference>
<dbReference type="CDD" id="cd02440">
    <property type="entry name" value="AdoMet_MTases"/>
    <property type="match status" value="1"/>
</dbReference>
<dbReference type="AlphaFoldDB" id="A0A372ISV4"/>
<evidence type="ECO:0000256" key="3">
    <source>
        <dbReference type="ARBA" id="ARBA00022691"/>
    </source>
</evidence>
<comment type="caution">
    <text evidence="7">The sequence shown here is derived from an EMBL/GenBank/DDBJ whole genome shotgun (WGS) entry which is preliminary data.</text>
</comment>
<dbReference type="PANTHER" id="PTHR43712">
    <property type="entry name" value="PUTATIVE (AFU_ORTHOLOGUE AFUA_4G14580)-RELATED"/>
    <property type="match status" value="1"/>
</dbReference>
<evidence type="ECO:0000256" key="2">
    <source>
        <dbReference type="ARBA" id="ARBA00022679"/>
    </source>
</evidence>
<evidence type="ECO:0000259" key="6">
    <source>
        <dbReference type="Pfam" id="PF08100"/>
    </source>
</evidence>
<dbReference type="InterPro" id="IPR001077">
    <property type="entry name" value="COMT_C"/>
</dbReference>
<keyword evidence="2 7" id="KW-0808">Transferase</keyword>
<keyword evidence="1 7" id="KW-0489">Methyltransferase</keyword>
<evidence type="ECO:0000313" key="7">
    <source>
        <dbReference type="EMBL" id="RFU17996.1"/>
    </source>
</evidence>
<feature type="active site" description="Proton acceptor" evidence="4">
    <location>
        <position position="231"/>
    </location>
</feature>
<evidence type="ECO:0000259" key="5">
    <source>
        <dbReference type="Pfam" id="PF00891"/>
    </source>
</evidence>
<evidence type="ECO:0000313" key="8">
    <source>
        <dbReference type="Proteomes" id="UP000264702"/>
    </source>
</evidence>